<evidence type="ECO:0000313" key="1">
    <source>
        <dbReference type="EMBL" id="MBB5703909.1"/>
    </source>
</evidence>
<comment type="caution">
    <text evidence="1">The sequence shown here is derived from an EMBL/GenBank/DDBJ whole genome shotgun (WGS) entry which is preliminary data.</text>
</comment>
<protein>
    <submittedName>
        <fullName evidence="1">Uncharacterized protein</fullName>
    </submittedName>
</protein>
<sequence>MLGLSGLLGGVGTLLGDVNDTVGGLAESVSPGATNGYTTTGNLIGDNGLTDDLFSNLAEGDLTGAVADAYLDIIGPGGVVNNLADGHGLGVEGLLGTVLGTVDGVTGGLLGGEGDLLGGLTDGLLGGDGDLLGGLTGGLLGTDGGLLDLDGGLLGGLLG</sequence>
<organism evidence="1 2">
    <name type="scientific">Brucella daejeonensis</name>
    <dbReference type="NCBI Taxonomy" id="659015"/>
    <lineage>
        <taxon>Bacteria</taxon>
        <taxon>Pseudomonadati</taxon>
        <taxon>Pseudomonadota</taxon>
        <taxon>Alphaproteobacteria</taxon>
        <taxon>Hyphomicrobiales</taxon>
        <taxon>Brucellaceae</taxon>
        <taxon>Brucella/Ochrobactrum group</taxon>
        <taxon>Brucella</taxon>
    </lineage>
</organism>
<evidence type="ECO:0000313" key="2">
    <source>
        <dbReference type="Proteomes" id="UP000555546"/>
    </source>
</evidence>
<reference evidence="1 2" key="1">
    <citation type="submission" date="2020-08" db="EMBL/GenBank/DDBJ databases">
        <title>Genomic Encyclopedia of Type Strains, Phase IV (KMG-IV): sequencing the most valuable type-strain genomes for metagenomic binning, comparative biology and taxonomic classification.</title>
        <authorList>
            <person name="Goeker M."/>
        </authorList>
    </citation>
    <scope>NUCLEOTIDE SEQUENCE [LARGE SCALE GENOMIC DNA]</scope>
    <source>
        <strain evidence="1 2">DSM 26944</strain>
    </source>
</reference>
<dbReference type="RefSeq" id="WP_183656476.1">
    <property type="nucleotide sequence ID" value="NZ_JACIJG010000020.1"/>
</dbReference>
<keyword evidence="2" id="KW-1185">Reference proteome</keyword>
<proteinExistence type="predicted"/>
<dbReference type="AlphaFoldDB" id="A0A7W9B139"/>
<dbReference type="EMBL" id="JACIJG010000020">
    <property type="protein sequence ID" value="MBB5703909.1"/>
    <property type="molecule type" value="Genomic_DNA"/>
</dbReference>
<gene>
    <name evidence="1" type="ORF">FHS76_003824</name>
</gene>
<accession>A0A7W9B139</accession>
<name>A0A7W9B139_9HYPH</name>
<dbReference type="Proteomes" id="UP000555546">
    <property type="component" value="Unassembled WGS sequence"/>
</dbReference>